<dbReference type="Proteomes" id="UP000281406">
    <property type="component" value="Unassembled WGS sequence"/>
</dbReference>
<gene>
    <name evidence="2" type="ORF">DPX16_1564</name>
</gene>
<reference evidence="2 3" key="1">
    <citation type="submission" date="2018-10" db="EMBL/GenBank/DDBJ databases">
        <title>Genome assembly for a Yunnan-Guizhou Plateau 3E fish, Anabarilius grahami (Regan), and its evolutionary and genetic applications.</title>
        <authorList>
            <person name="Jiang W."/>
        </authorList>
    </citation>
    <scope>NUCLEOTIDE SEQUENCE [LARGE SCALE GENOMIC DNA]</scope>
    <source>
        <strain evidence="2">AG-KIZ</strain>
        <tissue evidence="2">Muscle</tissue>
    </source>
</reference>
<protein>
    <submittedName>
        <fullName evidence="2">Uncharacterized protein</fullName>
    </submittedName>
</protein>
<feature type="transmembrane region" description="Helical" evidence="1">
    <location>
        <begin position="38"/>
        <end position="58"/>
    </location>
</feature>
<evidence type="ECO:0000256" key="1">
    <source>
        <dbReference type="SAM" id="Phobius"/>
    </source>
</evidence>
<dbReference type="AlphaFoldDB" id="A0A3N0Z9Q4"/>
<comment type="caution">
    <text evidence="2">The sequence shown here is derived from an EMBL/GenBank/DDBJ whole genome shotgun (WGS) entry which is preliminary data.</text>
</comment>
<organism evidence="2 3">
    <name type="scientific">Anabarilius grahami</name>
    <name type="common">Kanglang fish</name>
    <name type="synonym">Barilius grahami</name>
    <dbReference type="NCBI Taxonomy" id="495550"/>
    <lineage>
        <taxon>Eukaryota</taxon>
        <taxon>Metazoa</taxon>
        <taxon>Chordata</taxon>
        <taxon>Craniata</taxon>
        <taxon>Vertebrata</taxon>
        <taxon>Euteleostomi</taxon>
        <taxon>Actinopterygii</taxon>
        <taxon>Neopterygii</taxon>
        <taxon>Teleostei</taxon>
        <taxon>Ostariophysi</taxon>
        <taxon>Cypriniformes</taxon>
        <taxon>Xenocyprididae</taxon>
        <taxon>Xenocypridinae</taxon>
        <taxon>Xenocypridinae incertae sedis</taxon>
        <taxon>Anabarilius</taxon>
    </lineage>
</organism>
<keyword evidence="1" id="KW-1133">Transmembrane helix</keyword>
<dbReference type="EMBL" id="RJVU01006538">
    <property type="protein sequence ID" value="ROL54678.1"/>
    <property type="molecule type" value="Genomic_DNA"/>
</dbReference>
<keyword evidence="1" id="KW-0812">Transmembrane</keyword>
<keyword evidence="3" id="KW-1185">Reference proteome</keyword>
<evidence type="ECO:0000313" key="2">
    <source>
        <dbReference type="EMBL" id="ROL54678.1"/>
    </source>
</evidence>
<accession>A0A3N0Z9Q4</accession>
<keyword evidence="1" id="KW-0472">Membrane</keyword>
<sequence length="100" mass="11659">MELEDRQMYTGGDEDEDPDRCLESWCCVPCLLVFHVPWIGFLVVVSCYLFPRWIVLWFSPTDYTALLHGHTSPVTTHRISHRPSRSLRHHSPAVFVVSYL</sequence>
<name>A0A3N0Z9Q4_ANAGA</name>
<proteinExistence type="predicted"/>
<evidence type="ECO:0000313" key="3">
    <source>
        <dbReference type="Proteomes" id="UP000281406"/>
    </source>
</evidence>